<dbReference type="EMBL" id="JAQNDK010000004">
    <property type="protein sequence ID" value="MDC0682387.1"/>
    <property type="molecule type" value="Genomic_DNA"/>
</dbReference>
<dbReference type="GO" id="GO:0000428">
    <property type="term" value="C:DNA-directed RNA polymerase complex"/>
    <property type="evidence" value="ECO:0007669"/>
    <property type="project" value="UniProtKB-KW"/>
</dbReference>
<keyword evidence="3" id="KW-1185">Reference proteome</keyword>
<feature type="compositionally biased region" description="Pro residues" evidence="1">
    <location>
        <begin position="140"/>
        <end position="157"/>
    </location>
</feature>
<organism evidence="2 3">
    <name type="scientific">Sorangium atrum</name>
    <dbReference type="NCBI Taxonomy" id="2995308"/>
    <lineage>
        <taxon>Bacteria</taxon>
        <taxon>Pseudomonadati</taxon>
        <taxon>Myxococcota</taxon>
        <taxon>Polyangia</taxon>
        <taxon>Polyangiales</taxon>
        <taxon>Polyangiaceae</taxon>
        <taxon>Sorangium</taxon>
    </lineage>
</organism>
<dbReference type="Proteomes" id="UP001217485">
    <property type="component" value="Unassembled WGS sequence"/>
</dbReference>
<dbReference type="RefSeq" id="WP_272100267.1">
    <property type="nucleotide sequence ID" value="NZ_JAQNDK010000004.1"/>
</dbReference>
<keyword evidence="2" id="KW-0804">Transcription</keyword>
<reference evidence="2 3" key="1">
    <citation type="submission" date="2023-01" db="EMBL/GenBank/DDBJ databases">
        <title>Minimal conservation of predation-associated metabolite biosynthetic gene clusters underscores biosynthetic potential of Myxococcota including descriptions for ten novel species: Archangium lansinium sp. nov., Myxococcus landrumus sp. nov., Nannocystis bai.</title>
        <authorList>
            <person name="Ahearne A."/>
            <person name="Stevens C."/>
            <person name="Dowd S."/>
        </authorList>
    </citation>
    <scope>NUCLEOTIDE SEQUENCE [LARGE SCALE GENOMIC DNA]</scope>
    <source>
        <strain evidence="2 3">WIWO2</strain>
    </source>
</reference>
<evidence type="ECO:0000313" key="2">
    <source>
        <dbReference type="EMBL" id="MDC0682387.1"/>
    </source>
</evidence>
<evidence type="ECO:0000256" key="1">
    <source>
        <dbReference type="SAM" id="MobiDB-lite"/>
    </source>
</evidence>
<comment type="caution">
    <text evidence="2">The sequence shown here is derived from an EMBL/GenBank/DDBJ whole genome shotgun (WGS) entry which is preliminary data.</text>
</comment>
<keyword evidence="2" id="KW-0240">DNA-directed RNA polymerase</keyword>
<evidence type="ECO:0000313" key="3">
    <source>
        <dbReference type="Proteomes" id="UP001217485"/>
    </source>
</evidence>
<protein>
    <submittedName>
        <fullName evidence="2">DNA-directed RNA polymerase</fullName>
    </submittedName>
</protein>
<sequence length="234" mass="24674">MPFSVHTTHAAARWRLSTASAPLFLALFSLLLVGCGPRLVPFTHELRVQHDLSDSDVKNLQFYVSHQIALRRELTAESSQVTSSHKLLLVSGKVIEEVVVEERTPGVVVAARGGALSVSFEPGASLTFSAGPEPFASSPLAPPAPSFPGFATPPDPFPGNAEPLLASPSAAGDGGGPGGNYWLAAGSGREIHYQGKVFSAIEDSLRAHLLIDADALDEVVERRTVLPGVRLPGR</sequence>
<feature type="region of interest" description="Disordered" evidence="1">
    <location>
        <begin position="137"/>
        <end position="172"/>
    </location>
</feature>
<proteinExistence type="predicted"/>
<gene>
    <name evidence="2" type="ORF">POL72_31955</name>
</gene>
<name>A0ABT5CB78_9BACT</name>
<accession>A0ABT5CB78</accession>